<feature type="region of interest" description="Disordered" evidence="1">
    <location>
        <begin position="27"/>
        <end position="51"/>
    </location>
</feature>
<dbReference type="EMBL" id="JAINUF010000009">
    <property type="protein sequence ID" value="KAJ8350784.1"/>
    <property type="molecule type" value="Genomic_DNA"/>
</dbReference>
<evidence type="ECO:0000313" key="3">
    <source>
        <dbReference type="Proteomes" id="UP001152622"/>
    </source>
</evidence>
<proteinExistence type="predicted"/>
<organism evidence="2 3">
    <name type="scientific">Synaphobranchus kaupii</name>
    <name type="common">Kaup's arrowtooth eel</name>
    <dbReference type="NCBI Taxonomy" id="118154"/>
    <lineage>
        <taxon>Eukaryota</taxon>
        <taxon>Metazoa</taxon>
        <taxon>Chordata</taxon>
        <taxon>Craniata</taxon>
        <taxon>Vertebrata</taxon>
        <taxon>Euteleostomi</taxon>
        <taxon>Actinopterygii</taxon>
        <taxon>Neopterygii</taxon>
        <taxon>Teleostei</taxon>
        <taxon>Anguilliformes</taxon>
        <taxon>Synaphobranchidae</taxon>
        <taxon>Synaphobranchus</taxon>
    </lineage>
</organism>
<gene>
    <name evidence="2" type="ORF">SKAU_G00259140</name>
</gene>
<comment type="caution">
    <text evidence="2">The sequence shown here is derived from an EMBL/GenBank/DDBJ whole genome shotgun (WGS) entry which is preliminary data.</text>
</comment>
<sequence length="82" mass="9152">MTLSCHPKSHEHQLQARCSQLYSVGSAINRAPTPPHSNKVPGSTDAGFLQPPAQPWAHIRPEHNRARPRYDKHIEALNEVAN</sequence>
<dbReference type="Proteomes" id="UP001152622">
    <property type="component" value="Chromosome 9"/>
</dbReference>
<reference evidence="2" key="1">
    <citation type="journal article" date="2023" name="Science">
        <title>Genome structures resolve the early diversification of teleost fishes.</title>
        <authorList>
            <person name="Parey E."/>
            <person name="Louis A."/>
            <person name="Montfort J."/>
            <person name="Bouchez O."/>
            <person name="Roques C."/>
            <person name="Iampietro C."/>
            <person name="Lluch J."/>
            <person name="Castinel A."/>
            <person name="Donnadieu C."/>
            <person name="Desvignes T."/>
            <person name="Floi Bucao C."/>
            <person name="Jouanno E."/>
            <person name="Wen M."/>
            <person name="Mejri S."/>
            <person name="Dirks R."/>
            <person name="Jansen H."/>
            <person name="Henkel C."/>
            <person name="Chen W.J."/>
            <person name="Zahm M."/>
            <person name="Cabau C."/>
            <person name="Klopp C."/>
            <person name="Thompson A.W."/>
            <person name="Robinson-Rechavi M."/>
            <person name="Braasch I."/>
            <person name="Lecointre G."/>
            <person name="Bobe J."/>
            <person name="Postlethwait J.H."/>
            <person name="Berthelot C."/>
            <person name="Roest Crollius H."/>
            <person name="Guiguen Y."/>
        </authorList>
    </citation>
    <scope>NUCLEOTIDE SEQUENCE</scope>
    <source>
        <strain evidence="2">WJC10195</strain>
    </source>
</reference>
<name>A0A9Q1F4I7_SYNKA</name>
<accession>A0A9Q1F4I7</accession>
<protein>
    <submittedName>
        <fullName evidence="2">Uncharacterized protein</fullName>
    </submittedName>
</protein>
<keyword evidence="3" id="KW-1185">Reference proteome</keyword>
<dbReference type="AlphaFoldDB" id="A0A9Q1F4I7"/>
<evidence type="ECO:0000313" key="2">
    <source>
        <dbReference type="EMBL" id="KAJ8350784.1"/>
    </source>
</evidence>
<evidence type="ECO:0000256" key="1">
    <source>
        <dbReference type="SAM" id="MobiDB-lite"/>
    </source>
</evidence>